<comment type="caution">
    <text evidence="8">The sequence shown here is derived from an EMBL/GenBank/DDBJ whole genome shotgun (WGS) entry which is preliminary data.</text>
</comment>
<dbReference type="InterPro" id="IPR016032">
    <property type="entry name" value="Sig_transdc_resp-reg_C-effctor"/>
</dbReference>
<dbReference type="PROSITE" id="PS00622">
    <property type="entry name" value="HTH_LUXR_1"/>
    <property type="match status" value="1"/>
</dbReference>
<dbReference type="InterPro" id="IPR011006">
    <property type="entry name" value="CheY-like_superfamily"/>
</dbReference>
<dbReference type="RefSeq" id="WP_377261582.1">
    <property type="nucleotide sequence ID" value="NZ_JBHLUH010000089.1"/>
</dbReference>
<keyword evidence="1" id="KW-0805">Transcription regulation</keyword>
<proteinExistence type="predicted"/>
<evidence type="ECO:0000256" key="1">
    <source>
        <dbReference type="ARBA" id="ARBA00023015"/>
    </source>
</evidence>
<feature type="modified residue" description="4-aspartylphosphate" evidence="4">
    <location>
        <position position="56"/>
    </location>
</feature>
<keyword evidence="4" id="KW-0597">Phosphoprotein</keyword>
<keyword evidence="2 8" id="KW-0238">DNA-binding</keyword>
<accession>A0ABV6MGX9</accession>
<evidence type="ECO:0000256" key="3">
    <source>
        <dbReference type="ARBA" id="ARBA00023163"/>
    </source>
</evidence>
<keyword evidence="9" id="KW-1185">Reference proteome</keyword>
<dbReference type="PRINTS" id="PR00038">
    <property type="entry name" value="HTHLUXR"/>
</dbReference>
<evidence type="ECO:0000256" key="4">
    <source>
        <dbReference type="PROSITE-ProRule" id="PRU00169"/>
    </source>
</evidence>
<dbReference type="Pfam" id="PF00196">
    <property type="entry name" value="GerE"/>
    <property type="match status" value="1"/>
</dbReference>
<feature type="region of interest" description="Disordered" evidence="5">
    <location>
        <begin position="74"/>
        <end position="132"/>
    </location>
</feature>
<evidence type="ECO:0000313" key="8">
    <source>
        <dbReference type="EMBL" id="MFC0533672.1"/>
    </source>
</evidence>
<dbReference type="SUPFAM" id="SSF52172">
    <property type="entry name" value="CheY-like"/>
    <property type="match status" value="1"/>
</dbReference>
<protein>
    <submittedName>
        <fullName evidence="8">DNA-binding response regulator</fullName>
    </submittedName>
</protein>
<dbReference type="GO" id="GO:0003677">
    <property type="term" value="F:DNA binding"/>
    <property type="evidence" value="ECO:0007669"/>
    <property type="project" value="UniProtKB-KW"/>
</dbReference>
<feature type="domain" description="Response regulatory" evidence="7">
    <location>
        <begin position="5"/>
        <end position="182"/>
    </location>
</feature>
<evidence type="ECO:0000313" key="9">
    <source>
        <dbReference type="Proteomes" id="UP001589867"/>
    </source>
</evidence>
<sequence length="276" mass="28027">MPMINIMLAAEPSLLRDGVRAVLQGVDDFALVGETSGGSAAVAGAASLAPDVVVLDGRAAGLSTAAALIRGQDPAAAATPGPATVTTRGPATAATRGPATVTTRGPATAATRGPATVTTRGPAAGAGVVGGDPADRPRPRIVLLAGAVDDVPIDPAARTGIDGYVLTAEAGTSLIAAVRAVAAGQAWLSPPFARRLLDLYRAAPTPRPRPAGGRRLSERERSVLRLVAHGRTNAEIAHELVLGESTVKTHVSRLLTKLELRDRVQLAVFAHHHGLT</sequence>
<name>A0ABV6MGX9_9ACTN</name>
<evidence type="ECO:0000259" key="6">
    <source>
        <dbReference type="PROSITE" id="PS50043"/>
    </source>
</evidence>
<organism evidence="8 9">
    <name type="scientific">Phytohabitans kaempferiae</name>
    <dbReference type="NCBI Taxonomy" id="1620943"/>
    <lineage>
        <taxon>Bacteria</taxon>
        <taxon>Bacillati</taxon>
        <taxon>Actinomycetota</taxon>
        <taxon>Actinomycetes</taxon>
        <taxon>Micromonosporales</taxon>
        <taxon>Micromonosporaceae</taxon>
    </lineage>
</organism>
<dbReference type="Proteomes" id="UP001589867">
    <property type="component" value="Unassembled WGS sequence"/>
</dbReference>
<dbReference type="PROSITE" id="PS50043">
    <property type="entry name" value="HTH_LUXR_2"/>
    <property type="match status" value="1"/>
</dbReference>
<dbReference type="PROSITE" id="PS50110">
    <property type="entry name" value="RESPONSE_REGULATORY"/>
    <property type="match status" value="1"/>
</dbReference>
<dbReference type="PANTHER" id="PTHR43214:SF24">
    <property type="entry name" value="TRANSCRIPTIONAL REGULATORY PROTEIN NARL-RELATED"/>
    <property type="match status" value="1"/>
</dbReference>
<dbReference type="InterPro" id="IPR000792">
    <property type="entry name" value="Tscrpt_reg_LuxR_C"/>
</dbReference>
<dbReference type="InterPro" id="IPR039420">
    <property type="entry name" value="WalR-like"/>
</dbReference>
<evidence type="ECO:0000259" key="7">
    <source>
        <dbReference type="PROSITE" id="PS50110"/>
    </source>
</evidence>
<evidence type="ECO:0000256" key="2">
    <source>
        <dbReference type="ARBA" id="ARBA00023125"/>
    </source>
</evidence>
<evidence type="ECO:0000256" key="5">
    <source>
        <dbReference type="SAM" id="MobiDB-lite"/>
    </source>
</evidence>
<dbReference type="PANTHER" id="PTHR43214">
    <property type="entry name" value="TWO-COMPONENT RESPONSE REGULATOR"/>
    <property type="match status" value="1"/>
</dbReference>
<feature type="compositionally biased region" description="Low complexity" evidence="5">
    <location>
        <begin position="74"/>
        <end position="126"/>
    </location>
</feature>
<dbReference type="SUPFAM" id="SSF46894">
    <property type="entry name" value="C-terminal effector domain of the bipartite response regulators"/>
    <property type="match status" value="1"/>
</dbReference>
<dbReference type="CDD" id="cd06170">
    <property type="entry name" value="LuxR_C_like"/>
    <property type="match status" value="1"/>
</dbReference>
<dbReference type="SMART" id="SM00421">
    <property type="entry name" value="HTH_LUXR"/>
    <property type="match status" value="1"/>
</dbReference>
<dbReference type="EMBL" id="JBHLUH010000089">
    <property type="protein sequence ID" value="MFC0533672.1"/>
    <property type="molecule type" value="Genomic_DNA"/>
</dbReference>
<feature type="domain" description="HTH luxR-type" evidence="6">
    <location>
        <begin position="209"/>
        <end position="274"/>
    </location>
</feature>
<dbReference type="Gene3D" id="3.40.50.2300">
    <property type="match status" value="2"/>
</dbReference>
<gene>
    <name evidence="8" type="ORF">ACFFIA_39315</name>
</gene>
<keyword evidence="3" id="KW-0804">Transcription</keyword>
<reference evidence="8 9" key="1">
    <citation type="submission" date="2024-09" db="EMBL/GenBank/DDBJ databases">
        <authorList>
            <person name="Sun Q."/>
            <person name="Mori K."/>
        </authorList>
    </citation>
    <scope>NUCLEOTIDE SEQUENCE [LARGE SCALE GENOMIC DNA]</scope>
    <source>
        <strain evidence="8 9">TBRC 3947</strain>
    </source>
</reference>
<dbReference type="InterPro" id="IPR001789">
    <property type="entry name" value="Sig_transdc_resp-reg_receiver"/>
</dbReference>